<dbReference type="EMBL" id="CADEAL010004052">
    <property type="protein sequence ID" value="CAB1450411.1"/>
    <property type="molecule type" value="Genomic_DNA"/>
</dbReference>
<evidence type="ECO:0000256" key="1">
    <source>
        <dbReference type="SAM" id="MobiDB-lite"/>
    </source>
</evidence>
<sequence>MPVSLCPRVPVQRTSQLPESISVSHLKCVMHDRQLSPTEKMQGFVRASPRGSENPELRKSRESRTQRVQSSENPELRESRAQRIQSGASFSQRILVESLESFV</sequence>
<organism evidence="2 3">
    <name type="scientific">Pleuronectes platessa</name>
    <name type="common">European plaice</name>
    <dbReference type="NCBI Taxonomy" id="8262"/>
    <lineage>
        <taxon>Eukaryota</taxon>
        <taxon>Metazoa</taxon>
        <taxon>Chordata</taxon>
        <taxon>Craniata</taxon>
        <taxon>Vertebrata</taxon>
        <taxon>Euteleostomi</taxon>
        <taxon>Actinopterygii</taxon>
        <taxon>Neopterygii</taxon>
        <taxon>Teleostei</taxon>
        <taxon>Neoteleostei</taxon>
        <taxon>Acanthomorphata</taxon>
        <taxon>Carangaria</taxon>
        <taxon>Pleuronectiformes</taxon>
        <taxon>Pleuronectoidei</taxon>
        <taxon>Pleuronectidae</taxon>
        <taxon>Pleuronectes</taxon>
    </lineage>
</organism>
<dbReference type="AlphaFoldDB" id="A0A9N7VDN1"/>
<gene>
    <name evidence="2" type="ORF">PLEPLA_LOCUS38100</name>
</gene>
<proteinExistence type="predicted"/>
<feature type="compositionally biased region" description="Basic and acidic residues" evidence="1">
    <location>
        <begin position="53"/>
        <end position="65"/>
    </location>
</feature>
<keyword evidence="3" id="KW-1185">Reference proteome</keyword>
<comment type="caution">
    <text evidence="2">The sequence shown here is derived from an EMBL/GenBank/DDBJ whole genome shotgun (WGS) entry which is preliminary data.</text>
</comment>
<accession>A0A9N7VDN1</accession>
<protein>
    <submittedName>
        <fullName evidence="2">Uncharacterized protein</fullName>
    </submittedName>
</protein>
<evidence type="ECO:0000313" key="3">
    <source>
        <dbReference type="Proteomes" id="UP001153269"/>
    </source>
</evidence>
<evidence type="ECO:0000313" key="2">
    <source>
        <dbReference type="EMBL" id="CAB1450411.1"/>
    </source>
</evidence>
<reference evidence="2" key="1">
    <citation type="submission" date="2020-03" db="EMBL/GenBank/DDBJ databases">
        <authorList>
            <person name="Weist P."/>
        </authorList>
    </citation>
    <scope>NUCLEOTIDE SEQUENCE</scope>
</reference>
<name>A0A9N7VDN1_PLEPL</name>
<dbReference type="Proteomes" id="UP001153269">
    <property type="component" value="Unassembled WGS sequence"/>
</dbReference>
<feature type="region of interest" description="Disordered" evidence="1">
    <location>
        <begin position="35"/>
        <end position="87"/>
    </location>
</feature>